<evidence type="ECO:0000256" key="1">
    <source>
        <dbReference type="ARBA" id="ARBA00022679"/>
    </source>
</evidence>
<dbReference type="GO" id="GO:0006796">
    <property type="term" value="P:phosphate-containing compound metabolic process"/>
    <property type="evidence" value="ECO:0007669"/>
    <property type="project" value="UniProtKB-ARBA"/>
</dbReference>
<reference evidence="6" key="1">
    <citation type="submission" date="2019-09" db="EMBL/GenBank/DDBJ databases">
        <title>Antimicrobial potential of Antarctic Bacteria.</title>
        <authorList>
            <person name="Benaud N."/>
            <person name="Edwards R.J."/>
            <person name="Ferrari B.C."/>
        </authorList>
    </citation>
    <scope>NUCLEOTIDE SEQUENCE [LARGE SCALE GENOMIC DNA]</scope>
    <source>
        <strain evidence="6">SPB151</strain>
    </source>
</reference>
<proteinExistence type="predicted"/>
<dbReference type="Pfam" id="PF00294">
    <property type="entry name" value="PfkB"/>
    <property type="match status" value="1"/>
</dbReference>
<dbReference type="Gene3D" id="3.40.1190.20">
    <property type="match status" value="1"/>
</dbReference>
<accession>A0A7G6X837</accession>
<dbReference type="PANTHER" id="PTHR10584:SF166">
    <property type="entry name" value="RIBOKINASE"/>
    <property type="match status" value="1"/>
</dbReference>
<evidence type="ECO:0000313" key="5">
    <source>
        <dbReference type="EMBL" id="QNE22402.1"/>
    </source>
</evidence>
<feature type="region of interest" description="Disordered" evidence="3">
    <location>
        <begin position="37"/>
        <end position="57"/>
    </location>
</feature>
<dbReference type="PANTHER" id="PTHR10584">
    <property type="entry name" value="SUGAR KINASE"/>
    <property type="match status" value="1"/>
</dbReference>
<dbReference type="PRINTS" id="PR00990">
    <property type="entry name" value="RIBOKINASE"/>
</dbReference>
<evidence type="ECO:0000259" key="4">
    <source>
        <dbReference type="Pfam" id="PF00294"/>
    </source>
</evidence>
<dbReference type="InterPro" id="IPR002139">
    <property type="entry name" value="Ribo/fructo_kinase"/>
</dbReference>
<dbReference type="GO" id="GO:0016301">
    <property type="term" value="F:kinase activity"/>
    <property type="evidence" value="ECO:0007669"/>
    <property type="project" value="UniProtKB-KW"/>
</dbReference>
<dbReference type="GO" id="GO:0005829">
    <property type="term" value="C:cytosol"/>
    <property type="evidence" value="ECO:0007669"/>
    <property type="project" value="TreeGrafter"/>
</dbReference>
<sequence length="376" mass="40820">MHEALSFTAGPPPSDRTLRETVELRVLRELAYALVSPQPTDPTTTAPLDEPDSEPAAPKYGRVIVVGGAVMDATFRTKMIPAHETSGFAHDFQLMPGGKGLWQAVAAAKLGLEVSLVAAIGDDRFGREIIDYLKAENVDTSLLKIVRGARTPFTGVVELDLGDSIALIWRNDQVVKLDTNDVDTNAEEIAACDALLLTFEIPRETTQRTLTLAHADADTGRRPLIIVTSGQPDPNEGISRASLQLIDYFVSHAWELDKYSPPDLLRFNPDRVGEHLLSRGIETLCLLGNGGGTIYSDTAAGTFRLSSVFSLYKESSTARDAFCAALVAKLLENNRTLTQPVARWATAAMAYAAESFGTLNSLPTRPQIEQRLQTLS</sequence>
<name>A0A7G6X837_9ACTN</name>
<feature type="domain" description="Carbohydrate kinase PfkB" evidence="4">
    <location>
        <begin position="63"/>
        <end position="365"/>
    </location>
</feature>
<dbReference type="EMBL" id="CP043661">
    <property type="protein sequence ID" value="QNE22402.1"/>
    <property type="molecule type" value="Genomic_DNA"/>
</dbReference>
<protein>
    <submittedName>
        <fullName evidence="5">Carbohydrate kinase family protein</fullName>
    </submittedName>
</protein>
<dbReference type="InterPro" id="IPR011611">
    <property type="entry name" value="PfkB_dom"/>
</dbReference>
<dbReference type="SUPFAM" id="SSF53613">
    <property type="entry name" value="Ribokinase-like"/>
    <property type="match status" value="1"/>
</dbReference>
<organism evidence="5 6">
    <name type="scientific">Kribbella qitaiheensis</name>
    <dbReference type="NCBI Taxonomy" id="1544730"/>
    <lineage>
        <taxon>Bacteria</taxon>
        <taxon>Bacillati</taxon>
        <taxon>Actinomycetota</taxon>
        <taxon>Actinomycetes</taxon>
        <taxon>Propionibacteriales</taxon>
        <taxon>Kribbellaceae</taxon>
        <taxon>Kribbella</taxon>
    </lineage>
</organism>
<keyword evidence="2 5" id="KW-0418">Kinase</keyword>
<evidence type="ECO:0000313" key="6">
    <source>
        <dbReference type="Proteomes" id="UP000515563"/>
    </source>
</evidence>
<keyword evidence="1" id="KW-0808">Transferase</keyword>
<keyword evidence="6" id="KW-1185">Reference proteome</keyword>
<evidence type="ECO:0000256" key="3">
    <source>
        <dbReference type="SAM" id="MobiDB-lite"/>
    </source>
</evidence>
<dbReference type="InterPro" id="IPR029056">
    <property type="entry name" value="Ribokinase-like"/>
</dbReference>
<gene>
    <name evidence="5" type="ORF">F1D05_36530</name>
</gene>
<dbReference type="KEGG" id="kqi:F1D05_36530"/>
<dbReference type="Proteomes" id="UP000515563">
    <property type="component" value="Chromosome"/>
</dbReference>
<evidence type="ECO:0000256" key="2">
    <source>
        <dbReference type="ARBA" id="ARBA00022777"/>
    </source>
</evidence>
<reference evidence="5 6" key="2">
    <citation type="journal article" date="2020" name="Microbiol. Resour. Announc.">
        <title>Antarctic desert soil bacteria exhibit high novel natural product potential, evaluated through long-read genome sequencing and comparative genomics.</title>
        <authorList>
            <person name="Benaud N."/>
            <person name="Edwards R.J."/>
            <person name="Amos T.G."/>
            <person name="D'Agostino P.M."/>
            <person name="Gutierrez-Chavez C."/>
            <person name="Montgomery K."/>
            <person name="Nicetic I."/>
            <person name="Ferrari B.C."/>
        </authorList>
    </citation>
    <scope>NUCLEOTIDE SEQUENCE [LARGE SCALE GENOMIC DNA]</scope>
    <source>
        <strain evidence="5 6">SPB151</strain>
    </source>
</reference>
<feature type="compositionally biased region" description="Polar residues" evidence="3">
    <location>
        <begin position="37"/>
        <end position="46"/>
    </location>
</feature>
<dbReference type="AlphaFoldDB" id="A0A7G6X837"/>